<gene>
    <name evidence="2" type="ordered locus">YE3370</name>
</gene>
<dbReference type="eggNOG" id="ENOG50344GG">
    <property type="taxonomic scope" value="Bacteria"/>
</dbReference>
<keyword evidence="1" id="KW-0812">Transmembrane</keyword>
<name>A1JPK1_YERE8</name>
<dbReference type="EMBL" id="AM286415">
    <property type="protein sequence ID" value="CAL13399.1"/>
    <property type="molecule type" value="Genomic_DNA"/>
</dbReference>
<keyword evidence="1" id="KW-0472">Membrane</keyword>
<keyword evidence="1" id="KW-1133">Transmembrane helix</keyword>
<dbReference type="OrthoDB" id="6638136at2"/>
<sequence length="113" mass="12357">MAVICYSISCFLYGYLRNIIMVRGLGSFIAMSVLLLAAGWMAGYIYGGVQWTTSRAIARGISAFWWATGALFISGILYRVIFNRLSAVCGILFCVTIAVALVLTGFHDAVGRW</sequence>
<feature type="transmembrane region" description="Helical" evidence="1">
    <location>
        <begin position="85"/>
        <end position="106"/>
    </location>
</feature>
<dbReference type="AlphaFoldDB" id="A1JPK1"/>
<protein>
    <submittedName>
        <fullName evidence="2">Inner membrane protein</fullName>
    </submittedName>
</protein>
<evidence type="ECO:0000313" key="2">
    <source>
        <dbReference type="EMBL" id="CAL13399.1"/>
    </source>
</evidence>
<feature type="transmembrane region" description="Helical" evidence="1">
    <location>
        <begin position="25"/>
        <end position="45"/>
    </location>
</feature>
<reference evidence="2 3" key="1">
    <citation type="journal article" date="2006" name="PLoS Genet.">
        <title>The complete genome sequence and comparative genome analysis of the high pathogenicity Yersinia enterocolitica strain 8081.</title>
        <authorList>
            <person name="Thomson N.R."/>
            <person name="Howard S."/>
            <person name="Wren B.W."/>
            <person name="Holden M.T.G."/>
            <person name="Crossman L."/>
            <person name="Challis G.L."/>
            <person name="Churcher C."/>
            <person name="Mungall K."/>
            <person name="Brooks K."/>
            <person name="Chillingworth T."/>
            <person name="Feltwell T."/>
            <person name="Abdellah Z."/>
            <person name="Hauser H."/>
            <person name="Jagels K."/>
            <person name="Maddison M."/>
            <person name="Moule S."/>
            <person name="Sanders M."/>
            <person name="Whitehead S."/>
            <person name="Quail M.A."/>
            <person name="Dougan G."/>
            <person name="Parkhill J."/>
            <person name="Prentice M.B."/>
        </authorList>
    </citation>
    <scope>NUCLEOTIDE SEQUENCE [LARGE SCALE GENOMIC DNA]</scope>
    <source>
        <strain evidence="3">NCTC 13174 / 8081</strain>
    </source>
</reference>
<proteinExistence type="predicted"/>
<dbReference type="HOGENOM" id="CLU_2355318_0_0_6"/>
<feature type="transmembrane region" description="Helical" evidence="1">
    <location>
        <begin position="57"/>
        <end position="78"/>
    </location>
</feature>
<dbReference type="KEGG" id="yen:YE3370"/>
<dbReference type="Proteomes" id="UP000000642">
    <property type="component" value="Chromosome"/>
</dbReference>
<evidence type="ECO:0000313" key="3">
    <source>
        <dbReference type="Proteomes" id="UP000000642"/>
    </source>
</evidence>
<organism evidence="2 3">
    <name type="scientific">Yersinia enterocolitica serotype O:8 / biotype 1B (strain NCTC 13174 / 8081)</name>
    <dbReference type="NCBI Taxonomy" id="393305"/>
    <lineage>
        <taxon>Bacteria</taxon>
        <taxon>Pseudomonadati</taxon>
        <taxon>Pseudomonadota</taxon>
        <taxon>Gammaproteobacteria</taxon>
        <taxon>Enterobacterales</taxon>
        <taxon>Yersiniaceae</taxon>
        <taxon>Yersinia</taxon>
    </lineage>
</organism>
<evidence type="ECO:0000256" key="1">
    <source>
        <dbReference type="SAM" id="Phobius"/>
    </source>
</evidence>
<accession>A1JPK1</accession>